<dbReference type="Pfam" id="PF13359">
    <property type="entry name" value="DDE_Tnp_4"/>
    <property type="match status" value="1"/>
</dbReference>
<evidence type="ECO:0000313" key="4">
    <source>
        <dbReference type="EMBL" id="KAK9702274.1"/>
    </source>
</evidence>
<protein>
    <submittedName>
        <fullName evidence="4">DDE superfamily endonuclease</fullName>
    </submittedName>
</protein>
<evidence type="ECO:0000313" key="5">
    <source>
        <dbReference type="Proteomes" id="UP001458880"/>
    </source>
</evidence>
<keyword evidence="4" id="KW-0378">Hydrolase</keyword>
<accession>A0AAW1JFN4</accession>
<gene>
    <name evidence="4" type="ORF">QE152_g30093</name>
</gene>
<organism evidence="4 5">
    <name type="scientific">Popillia japonica</name>
    <name type="common">Japanese beetle</name>
    <dbReference type="NCBI Taxonomy" id="7064"/>
    <lineage>
        <taxon>Eukaryota</taxon>
        <taxon>Metazoa</taxon>
        <taxon>Ecdysozoa</taxon>
        <taxon>Arthropoda</taxon>
        <taxon>Hexapoda</taxon>
        <taxon>Insecta</taxon>
        <taxon>Pterygota</taxon>
        <taxon>Neoptera</taxon>
        <taxon>Endopterygota</taxon>
        <taxon>Coleoptera</taxon>
        <taxon>Polyphaga</taxon>
        <taxon>Scarabaeiformia</taxon>
        <taxon>Scarabaeidae</taxon>
        <taxon>Rutelinae</taxon>
        <taxon>Popillia</taxon>
    </lineage>
</organism>
<keyword evidence="5" id="KW-1185">Reference proteome</keyword>
<keyword evidence="4" id="KW-0540">Nuclease</keyword>
<dbReference type="InterPro" id="IPR027806">
    <property type="entry name" value="HARBI1_dom"/>
</dbReference>
<comment type="cofactor">
    <cofactor evidence="1">
        <name>a divalent metal cation</name>
        <dbReference type="ChEBI" id="CHEBI:60240"/>
    </cofactor>
</comment>
<name>A0AAW1JFN4_POPJA</name>
<keyword evidence="4" id="KW-0255">Endonuclease</keyword>
<evidence type="ECO:0000256" key="1">
    <source>
        <dbReference type="ARBA" id="ARBA00001968"/>
    </source>
</evidence>
<dbReference type="EMBL" id="JASPKY010000396">
    <property type="protein sequence ID" value="KAK9702274.1"/>
    <property type="molecule type" value="Genomic_DNA"/>
</dbReference>
<keyword evidence="2" id="KW-0479">Metal-binding</keyword>
<dbReference type="PANTHER" id="PTHR23080:SF133">
    <property type="entry name" value="SI:CH211-262I1.5-RELATED"/>
    <property type="match status" value="1"/>
</dbReference>
<dbReference type="PANTHER" id="PTHR23080">
    <property type="entry name" value="THAP DOMAIN PROTEIN"/>
    <property type="match status" value="1"/>
</dbReference>
<dbReference type="Proteomes" id="UP001458880">
    <property type="component" value="Unassembled WGS sequence"/>
</dbReference>
<evidence type="ECO:0000256" key="2">
    <source>
        <dbReference type="ARBA" id="ARBA00022723"/>
    </source>
</evidence>
<sequence length="133" mass="15214">MDPGDLILADKGFLISDIMPKGVYLNIPPFLSTPQFTEAQVYETRQIAKAQPKGVYLNIPPFLSTPQFTEAQVYETRQIAKARIHVERAIRRVKCYSILDRIPQYLIPQLSKIFQLCAALTNFQYPLIKEVEA</sequence>
<proteinExistence type="predicted"/>
<evidence type="ECO:0000259" key="3">
    <source>
        <dbReference type="Pfam" id="PF13359"/>
    </source>
</evidence>
<dbReference type="GO" id="GO:0004519">
    <property type="term" value="F:endonuclease activity"/>
    <property type="evidence" value="ECO:0007669"/>
    <property type="project" value="UniProtKB-KW"/>
</dbReference>
<feature type="domain" description="DDE Tnp4" evidence="3">
    <location>
        <begin position="65"/>
        <end position="122"/>
    </location>
</feature>
<reference evidence="4 5" key="1">
    <citation type="journal article" date="2024" name="BMC Genomics">
        <title>De novo assembly and annotation of Popillia japonica's genome with initial clues to its potential as an invasive pest.</title>
        <authorList>
            <person name="Cucini C."/>
            <person name="Boschi S."/>
            <person name="Funari R."/>
            <person name="Cardaioli E."/>
            <person name="Iannotti N."/>
            <person name="Marturano G."/>
            <person name="Paoli F."/>
            <person name="Bruttini M."/>
            <person name="Carapelli A."/>
            <person name="Frati F."/>
            <person name="Nardi F."/>
        </authorList>
    </citation>
    <scope>NUCLEOTIDE SEQUENCE [LARGE SCALE GENOMIC DNA]</scope>
    <source>
        <strain evidence="4">DMR45628</strain>
    </source>
</reference>
<dbReference type="AlphaFoldDB" id="A0AAW1JFN4"/>
<dbReference type="GO" id="GO:0046872">
    <property type="term" value="F:metal ion binding"/>
    <property type="evidence" value="ECO:0007669"/>
    <property type="project" value="UniProtKB-KW"/>
</dbReference>
<comment type="caution">
    <text evidence="4">The sequence shown here is derived from an EMBL/GenBank/DDBJ whole genome shotgun (WGS) entry which is preliminary data.</text>
</comment>